<reference evidence="1 2" key="2">
    <citation type="journal article" date="2022" name="Mol. Ecol. Resour.">
        <title>The genomes of chicory, endive, great burdock and yacon provide insights into Asteraceae paleo-polyploidization history and plant inulin production.</title>
        <authorList>
            <person name="Fan W."/>
            <person name="Wang S."/>
            <person name="Wang H."/>
            <person name="Wang A."/>
            <person name="Jiang F."/>
            <person name="Liu H."/>
            <person name="Zhao H."/>
            <person name="Xu D."/>
            <person name="Zhang Y."/>
        </authorList>
    </citation>
    <scope>NUCLEOTIDE SEQUENCE [LARGE SCALE GENOMIC DNA]</scope>
    <source>
        <strain evidence="2">cv. Punajuju</strain>
        <tissue evidence="1">Leaves</tissue>
    </source>
</reference>
<organism evidence="1 2">
    <name type="scientific">Cichorium intybus</name>
    <name type="common">Chicory</name>
    <dbReference type="NCBI Taxonomy" id="13427"/>
    <lineage>
        <taxon>Eukaryota</taxon>
        <taxon>Viridiplantae</taxon>
        <taxon>Streptophyta</taxon>
        <taxon>Embryophyta</taxon>
        <taxon>Tracheophyta</taxon>
        <taxon>Spermatophyta</taxon>
        <taxon>Magnoliopsida</taxon>
        <taxon>eudicotyledons</taxon>
        <taxon>Gunneridae</taxon>
        <taxon>Pentapetalae</taxon>
        <taxon>asterids</taxon>
        <taxon>campanulids</taxon>
        <taxon>Asterales</taxon>
        <taxon>Asteraceae</taxon>
        <taxon>Cichorioideae</taxon>
        <taxon>Cichorieae</taxon>
        <taxon>Cichoriinae</taxon>
        <taxon>Cichorium</taxon>
    </lineage>
</organism>
<dbReference type="EMBL" id="CM042010">
    <property type="protein sequence ID" value="KAI3783221.1"/>
    <property type="molecule type" value="Genomic_DNA"/>
</dbReference>
<accession>A0ACB9GJP5</accession>
<comment type="caution">
    <text evidence="1">The sequence shown here is derived from an EMBL/GenBank/DDBJ whole genome shotgun (WGS) entry which is preliminary data.</text>
</comment>
<reference evidence="2" key="1">
    <citation type="journal article" date="2022" name="Mol. Ecol. Resour.">
        <title>The genomes of chicory, endive, great burdock and yacon provide insights into Asteraceae palaeo-polyploidization history and plant inulin production.</title>
        <authorList>
            <person name="Fan W."/>
            <person name="Wang S."/>
            <person name="Wang H."/>
            <person name="Wang A."/>
            <person name="Jiang F."/>
            <person name="Liu H."/>
            <person name="Zhao H."/>
            <person name="Xu D."/>
            <person name="Zhang Y."/>
        </authorList>
    </citation>
    <scope>NUCLEOTIDE SEQUENCE [LARGE SCALE GENOMIC DNA]</scope>
    <source>
        <strain evidence="2">cv. Punajuju</strain>
    </source>
</reference>
<gene>
    <name evidence="1" type="ORF">L2E82_13286</name>
</gene>
<evidence type="ECO:0000313" key="1">
    <source>
        <dbReference type="EMBL" id="KAI3783221.1"/>
    </source>
</evidence>
<evidence type="ECO:0000313" key="2">
    <source>
        <dbReference type="Proteomes" id="UP001055811"/>
    </source>
</evidence>
<keyword evidence="2" id="KW-1185">Reference proteome</keyword>
<sequence length="104" mass="10865">MKVTSLAPPIPIPSAYLELPLVEHHLTVDVADVDSCVKTSLVVRVNDVCCGGEEPPTSAMAGADSPAAPPASIVAEAESIWPESKKATEAGMRIGQQRSDLQSQ</sequence>
<protein>
    <submittedName>
        <fullName evidence="1">Uncharacterized protein</fullName>
    </submittedName>
</protein>
<proteinExistence type="predicted"/>
<name>A0ACB9GJP5_CICIN</name>
<dbReference type="Proteomes" id="UP001055811">
    <property type="component" value="Linkage Group LG02"/>
</dbReference>